<dbReference type="PATRIC" id="fig|1405.8.peg.4796"/>
<feature type="domain" description="Fe-containing alcohol dehydrogenase-like C-terminal" evidence="5">
    <location>
        <begin position="89"/>
        <end position="284"/>
    </location>
</feature>
<feature type="domain" description="Alcohol dehydrogenase iron-type/glycerol dehydrogenase GldA" evidence="4">
    <location>
        <begin position="1"/>
        <end position="78"/>
    </location>
</feature>
<evidence type="ECO:0000256" key="1">
    <source>
        <dbReference type="ARBA" id="ARBA00007358"/>
    </source>
</evidence>
<dbReference type="GO" id="GO:0004022">
    <property type="term" value="F:alcohol dehydrogenase (NAD+) activity"/>
    <property type="evidence" value="ECO:0007669"/>
    <property type="project" value="TreeGrafter"/>
</dbReference>
<dbReference type="InterPro" id="IPR018211">
    <property type="entry name" value="ADH_Fe_CS"/>
</dbReference>
<comment type="similarity">
    <text evidence="1">Belongs to the iron-containing alcohol dehydrogenase family.</text>
</comment>
<keyword evidence="3" id="KW-0520">NAD</keyword>
<name>A0A090YYW2_9BACI</name>
<gene>
    <name evidence="6" type="ORF">DJ93_4658</name>
</gene>
<dbReference type="Pfam" id="PF25137">
    <property type="entry name" value="ADH_Fe_C"/>
    <property type="match status" value="1"/>
</dbReference>
<evidence type="ECO:0000259" key="4">
    <source>
        <dbReference type="Pfam" id="PF00465"/>
    </source>
</evidence>
<proteinExistence type="inferred from homology"/>
<dbReference type="PANTHER" id="PTHR11496:SF102">
    <property type="entry name" value="ALCOHOL DEHYDROGENASE 4"/>
    <property type="match status" value="1"/>
</dbReference>
<organism evidence="6 7">
    <name type="scientific">Bacillus clarus</name>
    <dbReference type="NCBI Taxonomy" id="2338372"/>
    <lineage>
        <taxon>Bacteria</taxon>
        <taxon>Bacillati</taxon>
        <taxon>Bacillota</taxon>
        <taxon>Bacilli</taxon>
        <taxon>Bacillales</taxon>
        <taxon>Bacillaceae</taxon>
        <taxon>Bacillus</taxon>
        <taxon>Bacillus cereus group</taxon>
    </lineage>
</organism>
<keyword evidence="2" id="KW-0560">Oxidoreductase</keyword>
<dbReference type="STRING" id="1405.B7492_12035"/>
<reference evidence="6 7" key="1">
    <citation type="submission" date="2014-04" db="EMBL/GenBank/DDBJ databases">
        <authorList>
            <person name="Bishop-Lilly K.A."/>
            <person name="Broomall S.M."/>
            <person name="Chain P.S."/>
            <person name="Chertkov O."/>
            <person name="Coyne S.R."/>
            <person name="Daligault H.E."/>
            <person name="Davenport K.W."/>
            <person name="Erkkila T."/>
            <person name="Frey K.G."/>
            <person name="Gibbons H.S."/>
            <person name="Gu W."/>
            <person name="Jaissle J."/>
            <person name="Johnson S.L."/>
            <person name="Koroleva G.I."/>
            <person name="Ladner J.T."/>
            <person name="Lo C.-C."/>
            <person name="Minogue T.D."/>
            <person name="Munk C."/>
            <person name="Palacios G.F."/>
            <person name="Redden C.L."/>
            <person name="Rosenzweig C.N."/>
            <person name="Scholz M.B."/>
            <person name="Teshima H."/>
            <person name="Xu Y."/>
        </authorList>
    </citation>
    <scope>NUCLEOTIDE SEQUENCE [LARGE SCALE GENOMIC DNA]</scope>
    <source>
        <strain evidence="6 7">BHP</strain>
    </source>
</reference>
<dbReference type="Proteomes" id="UP000029389">
    <property type="component" value="Unassembled WGS sequence"/>
</dbReference>
<dbReference type="SUPFAM" id="SSF56796">
    <property type="entry name" value="Dehydroquinate synthase-like"/>
    <property type="match status" value="1"/>
</dbReference>
<dbReference type="FunFam" id="1.20.1090.10:FF:000001">
    <property type="entry name" value="Aldehyde-alcohol dehydrogenase"/>
    <property type="match status" value="1"/>
</dbReference>
<dbReference type="EMBL" id="JMQC01000008">
    <property type="protein sequence ID" value="KFN03313.1"/>
    <property type="molecule type" value="Genomic_DNA"/>
</dbReference>
<dbReference type="Pfam" id="PF00465">
    <property type="entry name" value="Fe-ADH"/>
    <property type="match status" value="1"/>
</dbReference>
<dbReference type="GO" id="GO:0046872">
    <property type="term" value="F:metal ion binding"/>
    <property type="evidence" value="ECO:0007669"/>
    <property type="project" value="InterPro"/>
</dbReference>
<dbReference type="PROSITE" id="PS00913">
    <property type="entry name" value="ADH_IRON_1"/>
    <property type="match status" value="1"/>
</dbReference>
<evidence type="ECO:0000313" key="6">
    <source>
        <dbReference type="EMBL" id="KFN03313.1"/>
    </source>
</evidence>
<evidence type="ECO:0000259" key="5">
    <source>
        <dbReference type="Pfam" id="PF25137"/>
    </source>
</evidence>
<dbReference type="InterPro" id="IPR056798">
    <property type="entry name" value="ADH_Fe_C"/>
</dbReference>
<sequence length="298" mass="32628">MDAAKAVAVLFTNGGAVEDYVQNRIEIKRKPLPLIAIPTTSGTGSEVTSVAVITNKKTDVKMMIKHPSFTPKIAIIDPILTRSVPPHITAATGIDALCHAIEAYISRVSQPLTDVLALSAIGSIMKYLRIAYEDGDDMEAREAIMIASLQAGVAFSNASVTLVHGMSRPIGALFYVPHGISNAMLLPTVLDFTKDSSIKRLAEVGRSLNPDLQSYSDEELANYTISEIKKLCFDLRIPNLGEYGIEEVEFENAISKMAKDAIESGSPNNNPRIPSYHEMKKLYRICFDYKYKSSVKTL</sequence>
<dbReference type="InterPro" id="IPR001670">
    <property type="entry name" value="ADH_Fe/GldA"/>
</dbReference>
<comment type="caution">
    <text evidence="6">The sequence shown here is derived from an EMBL/GenBank/DDBJ whole genome shotgun (WGS) entry which is preliminary data.</text>
</comment>
<dbReference type="CDD" id="cd08194">
    <property type="entry name" value="Fe-ADH-like"/>
    <property type="match status" value="1"/>
</dbReference>
<evidence type="ECO:0000256" key="2">
    <source>
        <dbReference type="ARBA" id="ARBA00023002"/>
    </source>
</evidence>
<dbReference type="Gene3D" id="1.20.1090.10">
    <property type="entry name" value="Dehydroquinate synthase-like - alpha domain"/>
    <property type="match status" value="1"/>
</dbReference>
<dbReference type="AlphaFoldDB" id="A0A090YYW2"/>
<dbReference type="InterPro" id="IPR039697">
    <property type="entry name" value="Alcohol_dehydrogenase_Fe"/>
</dbReference>
<dbReference type="Gene3D" id="3.40.50.1970">
    <property type="match status" value="1"/>
</dbReference>
<protein>
    <submittedName>
        <fullName evidence="6">Iron-containing alcohol dehydrogenase family protein</fullName>
    </submittedName>
</protein>
<accession>A0A090YYW2</accession>
<evidence type="ECO:0000256" key="3">
    <source>
        <dbReference type="ARBA" id="ARBA00023027"/>
    </source>
</evidence>
<evidence type="ECO:0000313" key="7">
    <source>
        <dbReference type="Proteomes" id="UP000029389"/>
    </source>
</evidence>
<dbReference type="PANTHER" id="PTHR11496">
    <property type="entry name" value="ALCOHOL DEHYDROGENASE"/>
    <property type="match status" value="1"/>
</dbReference>